<keyword evidence="1" id="KW-1133">Transmembrane helix</keyword>
<keyword evidence="1" id="KW-0812">Transmembrane</keyword>
<keyword evidence="3" id="KW-1185">Reference proteome</keyword>
<gene>
    <name evidence="2" type="ORF">OKJ99_43515</name>
</gene>
<dbReference type="Proteomes" id="UP001354931">
    <property type="component" value="Unassembled WGS sequence"/>
</dbReference>
<sequence length="46" mass="4942">MEHIDHVISAASDQGAGNLLRTVLIVGVLGAAFLAWFLLRGYKSDD</sequence>
<evidence type="ECO:0000256" key="1">
    <source>
        <dbReference type="SAM" id="Phobius"/>
    </source>
</evidence>
<organism evidence="2 3">
    <name type="scientific">Streptomyces endophyticus</name>
    <dbReference type="NCBI Taxonomy" id="714166"/>
    <lineage>
        <taxon>Bacteria</taxon>
        <taxon>Bacillati</taxon>
        <taxon>Actinomycetota</taxon>
        <taxon>Actinomycetes</taxon>
        <taxon>Kitasatosporales</taxon>
        <taxon>Streptomycetaceae</taxon>
        <taxon>Streptomyces</taxon>
    </lineage>
</organism>
<evidence type="ECO:0000313" key="3">
    <source>
        <dbReference type="Proteomes" id="UP001354931"/>
    </source>
</evidence>
<accession>A0ABU6FJY2</accession>
<dbReference type="EMBL" id="JAOZYC010000215">
    <property type="protein sequence ID" value="MEB8344365.1"/>
    <property type="molecule type" value="Genomic_DNA"/>
</dbReference>
<comment type="caution">
    <text evidence="2">The sequence shown here is derived from an EMBL/GenBank/DDBJ whole genome shotgun (WGS) entry which is preliminary data.</text>
</comment>
<protein>
    <submittedName>
        <fullName evidence="2">Uncharacterized protein</fullName>
    </submittedName>
</protein>
<keyword evidence="1" id="KW-0472">Membrane</keyword>
<proteinExistence type="predicted"/>
<feature type="transmembrane region" description="Helical" evidence="1">
    <location>
        <begin position="19"/>
        <end position="39"/>
    </location>
</feature>
<reference evidence="2 3" key="1">
    <citation type="submission" date="2022-10" db="EMBL/GenBank/DDBJ databases">
        <authorList>
            <person name="Xie J."/>
            <person name="Shen N."/>
        </authorList>
    </citation>
    <scope>NUCLEOTIDE SEQUENCE [LARGE SCALE GENOMIC DNA]</scope>
    <source>
        <strain evidence="2 3">YIM65594</strain>
    </source>
</reference>
<evidence type="ECO:0000313" key="2">
    <source>
        <dbReference type="EMBL" id="MEB8344365.1"/>
    </source>
</evidence>
<dbReference type="RefSeq" id="WP_326024213.1">
    <property type="nucleotide sequence ID" value="NZ_JAOZYC010000215.1"/>
</dbReference>
<name>A0ABU6FJY2_9ACTN</name>